<evidence type="ECO:0000256" key="2">
    <source>
        <dbReference type="ARBA" id="ARBA00010992"/>
    </source>
</evidence>
<dbReference type="PROSITE" id="PS50850">
    <property type="entry name" value="MFS"/>
    <property type="match status" value="1"/>
</dbReference>
<dbReference type="Proteomes" id="UP001285354">
    <property type="component" value="Unassembled WGS sequence"/>
</dbReference>
<dbReference type="AlphaFoldDB" id="A0AAD9T650"/>
<comment type="subcellular location">
    <subcellularLocation>
        <location evidence="1">Membrane</location>
        <topology evidence="1">Multi-pass membrane protein</topology>
    </subcellularLocation>
</comment>
<dbReference type="GO" id="GO:0016020">
    <property type="term" value="C:membrane"/>
    <property type="evidence" value="ECO:0007669"/>
    <property type="project" value="UniProtKB-SubCell"/>
</dbReference>
<evidence type="ECO:0000256" key="3">
    <source>
        <dbReference type="ARBA" id="ARBA00022448"/>
    </source>
</evidence>
<protein>
    <recommendedName>
        <fullName evidence="8">Quinate transporter</fullName>
    </recommendedName>
</protein>
<dbReference type="CDD" id="cd17356">
    <property type="entry name" value="MFS_HXT"/>
    <property type="match status" value="1"/>
</dbReference>
<dbReference type="Pfam" id="PF00083">
    <property type="entry name" value="Sugar_tr"/>
    <property type="match status" value="1"/>
</dbReference>
<gene>
    <name evidence="11" type="ORF">QTJ16_000398</name>
</gene>
<keyword evidence="7 9" id="KW-0472">Membrane</keyword>
<feature type="transmembrane region" description="Helical" evidence="9">
    <location>
        <begin position="496"/>
        <end position="516"/>
    </location>
</feature>
<dbReference type="InterPro" id="IPR005828">
    <property type="entry name" value="MFS_sugar_transport-like"/>
</dbReference>
<dbReference type="GO" id="GO:0005351">
    <property type="term" value="F:carbohydrate:proton symporter activity"/>
    <property type="evidence" value="ECO:0007669"/>
    <property type="project" value="TreeGrafter"/>
</dbReference>
<feature type="transmembrane region" description="Helical" evidence="9">
    <location>
        <begin position="567"/>
        <end position="588"/>
    </location>
</feature>
<dbReference type="InterPro" id="IPR005829">
    <property type="entry name" value="Sugar_transporter_CS"/>
</dbReference>
<dbReference type="PRINTS" id="PR00171">
    <property type="entry name" value="SUGRTRNSPORT"/>
</dbReference>
<dbReference type="SUPFAM" id="SSF103473">
    <property type="entry name" value="MFS general substrate transporter"/>
    <property type="match status" value="1"/>
</dbReference>
<reference evidence="11" key="1">
    <citation type="submission" date="2023-06" db="EMBL/GenBank/DDBJ databases">
        <title>Draft genome of Marssonina rosae.</title>
        <authorList>
            <person name="Cheng Q."/>
        </authorList>
    </citation>
    <scope>NUCLEOTIDE SEQUENCE</scope>
    <source>
        <strain evidence="11">R4</strain>
    </source>
</reference>
<feature type="transmembrane region" description="Helical" evidence="9">
    <location>
        <begin position="184"/>
        <end position="204"/>
    </location>
</feature>
<dbReference type="EMBL" id="JAUBYV010000001">
    <property type="protein sequence ID" value="KAK2629578.1"/>
    <property type="molecule type" value="Genomic_DNA"/>
</dbReference>
<keyword evidence="12" id="KW-1185">Reference proteome</keyword>
<evidence type="ECO:0000256" key="8">
    <source>
        <dbReference type="ARBA" id="ARBA00043213"/>
    </source>
</evidence>
<feature type="transmembrane region" description="Helical" evidence="9">
    <location>
        <begin position="391"/>
        <end position="413"/>
    </location>
</feature>
<sequence length="651" mass="71828">MGAPTHGRFHIARTHNDATNIYKQETTLARYTGPSALLISCLVFSPLSPLLTSQLQVCISLRWEVVSVDRSASDLTRSLARGRRLFLLLSLEELHLILPQITCSEARLKMGLLSLVEDRPTPPCVYNTRVYSCAAVAAFCAVMIGYDSAFIGGTIALDSFQNEFGWDRYSTHKQNLISENIVSLYQAGAFFGALSAYAAGHYLGRKMGLQIFAGIFILGAGLMLGANGDRGLGLLYGGRVLAGIGVGGASNLTPIYISELSPPAIRGRLVGLYELGWQLGGVVGFWINYGVSTTLPANHEQWIIPFAVQLVPAGLMFLGLFLIKESPRWLMTRNKRSEALRNLCWLRMLPSDDIYMLEEVSAIDAALEHQQSTVGLGFWQPFKALAHDRKIAYRFFLGCSLFFWQNTSGINAINYYSPTVFKSIGVTGTNTSLLTTGVFGAVKAVVTLIWLFFLIDNLGRRNLLMYGAFGGAVCLYYVGAYIKIADPEHHPTSDGSLTSGGISAMAFFYLWTIFYTPSWNGTPWVYNSEMFPQNVRTLGQACAAASNWLFNFLIARFTAQMFTAMGYGVYLLFASLMLCSIVFVWFLLPETKGVPLESMDRLFSRELTPRKAHALVLAELKEDEAQFRHNVKGSGLALEKEGEKAGHMEAV</sequence>
<feature type="transmembrane region" description="Helical" evidence="9">
    <location>
        <begin position="463"/>
        <end position="484"/>
    </location>
</feature>
<keyword evidence="4 9" id="KW-0812">Transmembrane</keyword>
<accession>A0AAD9T650</accession>
<dbReference type="FunFam" id="1.20.1250.20:FF:000026">
    <property type="entry name" value="MFS quinate transporter QutD"/>
    <property type="match status" value="1"/>
</dbReference>
<dbReference type="PROSITE" id="PS00216">
    <property type="entry name" value="SUGAR_TRANSPORT_1"/>
    <property type="match status" value="1"/>
</dbReference>
<dbReference type="PROSITE" id="PS00217">
    <property type="entry name" value="SUGAR_TRANSPORT_2"/>
    <property type="match status" value="1"/>
</dbReference>
<feature type="transmembrane region" description="Helical" evidence="9">
    <location>
        <begin position="433"/>
        <end position="454"/>
    </location>
</feature>
<feature type="domain" description="Major facilitator superfamily (MFS) profile" evidence="10">
    <location>
        <begin position="133"/>
        <end position="592"/>
    </location>
</feature>
<dbReference type="InterPro" id="IPR036259">
    <property type="entry name" value="MFS_trans_sf"/>
</dbReference>
<evidence type="ECO:0000313" key="11">
    <source>
        <dbReference type="EMBL" id="KAK2629578.1"/>
    </source>
</evidence>
<dbReference type="InterPro" id="IPR020846">
    <property type="entry name" value="MFS_dom"/>
</dbReference>
<dbReference type="PANTHER" id="PTHR48022:SF34">
    <property type="entry name" value="MAJOR FACILITATOR SUPERFAMILY (MFS) PROFILE DOMAIN-CONTAINING PROTEIN-RELATED"/>
    <property type="match status" value="1"/>
</dbReference>
<evidence type="ECO:0000256" key="9">
    <source>
        <dbReference type="SAM" id="Phobius"/>
    </source>
</evidence>
<evidence type="ECO:0000256" key="5">
    <source>
        <dbReference type="ARBA" id="ARBA00022911"/>
    </source>
</evidence>
<evidence type="ECO:0000256" key="1">
    <source>
        <dbReference type="ARBA" id="ARBA00004141"/>
    </source>
</evidence>
<organism evidence="11 12">
    <name type="scientific">Diplocarpon rosae</name>
    <dbReference type="NCBI Taxonomy" id="946125"/>
    <lineage>
        <taxon>Eukaryota</taxon>
        <taxon>Fungi</taxon>
        <taxon>Dikarya</taxon>
        <taxon>Ascomycota</taxon>
        <taxon>Pezizomycotina</taxon>
        <taxon>Leotiomycetes</taxon>
        <taxon>Helotiales</taxon>
        <taxon>Drepanopezizaceae</taxon>
        <taxon>Diplocarpon</taxon>
    </lineage>
</organism>
<feature type="transmembrane region" description="Helical" evidence="9">
    <location>
        <begin position="234"/>
        <end position="257"/>
    </location>
</feature>
<comment type="similarity">
    <text evidence="2">Belongs to the major facilitator superfamily. Sugar transporter (TC 2.A.1.1) family.</text>
</comment>
<feature type="transmembrane region" description="Helical" evidence="9">
    <location>
        <begin position="269"/>
        <end position="290"/>
    </location>
</feature>
<proteinExistence type="inferred from homology"/>
<feature type="transmembrane region" description="Helical" evidence="9">
    <location>
        <begin position="211"/>
        <end position="228"/>
    </location>
</feature>
<dbReference type="InterPro" id="IPR050360">
    <property type="entry name" value="MFS_Sugar_Transporters"/>
</dbReference>
<keyword evidence="6 9" id="KW-1133">Transmembrane helix</keyword>
<dbReference type="InterPro" id="IPR003663">
    <property type="entry name" value="Sugar/inositol_transpt"/>
</dbReference>
<evidence type="ECO:0000259" key="10">
    <source>
        <dbReference type="PROSITE" id="PS50850"/>
    </source>
</evidence>
<keyword evidence="5" id="KW-0672">Quinate metabolism</keyword>
<evidence type="ECO:0000256" key="4">
    <source>
        <dbReference type="ARBA" id="ARBA00022692"/>
    </source>
</evidence>
<comment type="caution">
    <text evidence="11">The sequence shown here is derived from an EMBL/GenBank/DDBJ whole genome shotgun (WGS) entry which is preliminary data.</text>
</comment>
<feature type="transmembrane region" description="Helical" evidence="9">
    <location>
        <begin position="302"/>
        <end position="323"/>
    </location>
</feature>
<dbReference type="Gene3D" id="1.20.1250.20">
    <property type="entry name" value="MFS general substrate transporter like domains"/>
    <property type="match status" value="1"/>
</dbReference>
<keyword evidence="3" id="KW-0813">Transport</keyword>
<name>A0AAD9T650_9HELO</name>
<evidence type="ECO:0000256" key="7">
    <source>
        <dbReference type="ARBA" id="ARBA00023136"/>
    </source>
</evidence>
<evidence type="ECO:0000313" key="12">
    <source>
        <dbReference type="Proteomes" id="UP001285354"/>
    </source>
</evidence>
<dbReference type="NCBIfam" id="TIGR00879">
    <property type="entry name" value="SP"/>
    <property type="match status" value="1"/>
</dbReference>
<evidence type="ECO:0000256" key="6">
    <source>
        <dbReference type="ARBA" id="ARBA00022989"/>
    </source>
</evidence>
<dbReference type="PANTHER" id="PTHR48022">
    <property type="entry name" value="PLASTIDIC GLUCOSE TRANSPORTER 4"/>
    <property type="match status" value="1"/>
</dbReference>